<name>A0A1M5LER8_9GAMM</name>
<dbReference type="PROSITE" id="PS01156">
    <property type="entry name" value="TONB_DEPENDENT_REC_2"/>
    <property type="match status" value="1"/>
</dbReference>
<dbReference type="InterPro" id="IPR039426">
    <property type="entry name" value="TonB-dep_rcpt-like"/>
</dbReference>
<dbReference type="Proteomes" id="UP000184517">
    <property type="component" value="Unassembled WGS sequence"/>
</dbReference>
<dbReference type="EMBL" id="FQVF01000025">
    <property type="protein sequence ID" value="SHG62873.1"/>
    <property type="molecule type" value="Genomic_DNA"/>
</dbReference>
<evidence type="ECO:0000256" key="5">
    <source>
        <dbReference type="ARBA" id="ARBA00022692"/>
    </source>
</evidence>
<keyword evidence="7" id="KW-0408">Iron</keyword>
<evidence type="ECO:0000256" key="11">
    <source>
        <dbReference type="PROSITE-ProRule" id="PRU01360"/>
    </source>
</evidence>
<evidence type="ECO:0000256" key="7">
    <source>
        <dbReference type="ARBA" id="ARBA00023004"/>
    </source>
</evidence>
<keyword evidence="9 11" id="KW-0472">Membrane</keyword>
<evidence type="ECO:0000256" key="14">
    <source>
        <dbReference type="SAM" id="SignalP"/>
    </source>
</evidence>
<dbReference type="InterPro" id="IPR037066">
    <property type="entry name" value="Plug_dom_sf"/>
</dbReference>
<dbReference type="InterPro" id="IPR010917">
    <property type="entry name" value="TonB_rcpt_CS"/>
</dbReference>
<keyword evidence="4" id="KW-0410">Iron transport</keyword>
<keyword evidence="3 11" id="KW-1134">Transmembrane beta strand</keyword>
<proteinExistence type="inferred from homology"/>
<dbReference type="OrthoDB" id="6046653at2"/>
<dbReference type="Pfam" id="PF00593">
    <property type="entry name" value="TonB_dep_Rec_b-barrel"/>
    <property type="match status" value="1"/>
</dbReference>
<dbReference type="InterPro" id="IPR000531">
    <property type="entry name" value="Beta-barrel_TonB"/>
</dbReference>
<dbReference type="RefSeq" id="WP_072841872.1">
    <property type="nucleotide sequence ID" value="NZ_FQVF01000025.1"/>
</dbReference>
<feature type="short sequence motif" description="TonB C-terminal box" evidence="12">
    <location>
        <begin position="1010"/>
        <end position="1027"/>
    </location>
</feature>
<evidence type="ECO:0000313" key="16">
    <source>
        <dbReference type="EMBL" id="SHG62873.1"/>
    </source>
</evidence>
<gene>
    <name evidence="16" type="ORF">SAMN02745753_04251</name>
</gene>
<keyword evidence="10 11" id="KW-0998">Cell outer membrane</keyword>
<dbReference type="PANTHER" id="PTHR30442">
    <property type="entry name" value="IRON III DICITRATE TRANSPORT PROTEIN FECA"/>
    <property type="match status" value="1"/>
</dbReference>
<evidence type="ECO:0000256" key="10">
    <source>
        <dbReference type="ARBA" id="ARBA00023237"/>
    </source>
</evidence>
<comment type="similarity">
    <text evidence="11 13">Belongs to the TonB-dependent receptor family.</text>
</comment>
<feature type="signal peptide" evidence="14">
    <location>
        <begin position="1"/>
        <end position="32"/>
    </location>
</feature>
<keyword evidence="16" id="KW-0675">Receptor</keyword>
<keyword evidence="6 14" id="KW-0732">Signal</keyword>
<accession>A0A1M5LER8</accession>
<evidence type="ECO:0000256" key="2">
    <source>
        <dbReference type="ARBA" id="ARBA00022448"/>
    </source>
</evidence>
<evidence type="ECO:0000256" key="13">
    <source>
        <dbReference type="RuleBase" id="RU003357"/>
    </source>
</evidence>
<dbReference type="SMART" id="SM00965">
    <property type="entry name" value="STN"/>
    <property type="match status" value="1"/>
</dbReference>
<dbReference type="Gene3D" id="3.55.50.30">
    <property type="match status" value="1"/>
</dbReference>
<keyword evidence="5 11" id="KW-0812">Transmembrane</keyword>
<evidence type="ECO:0000256" key="4">
    <source>
        <dbReference type="ARBA" id="ARBA00022496"/>
    </source>
</evidence>
<organism evidence="16 17">
    <name type="scientific">Marinomonas polaris DSM 16579</name>
    <dbReference type="NCBI Taxonomy" id="1122206"/>
    <lineage>
        <taxon>Bacteria</taxon>
        <taxon>Pseudomonadati</taxon>
        <taxon>Pseudomonadota</taxon>
        <taxon>Gammaproteobacteria</taxon>
        <taxon>Oceanospirillales</taxon>
        <taxon>Oceanospirillaceae</taxon>
        <taxon>Marinomonas</taxon>
    </lineage>
</organism>
<dbReference type="Gene3D" id="2.170.130.10">
    <property type="entry name" value="TonB-dependent receptor, plug domain"/>
    <property type="match status" value="1"/>
</dbReference>
<keyword evidence="17" id="KW-1185">Reference proteome</keyword>
<dbReference type="GO" id="GO:0033214">
    <property type="term" value="P:siderophore-iron import into cell"/>
    <property type="evidence" value="ECO:0007669"/>
    <property type="project" value="TreeGrafter"/>
</dbReference>
<dbReference type="PROSITE" id="PS52016">
    <property type="entry name" value="TONB_DEPENDENT_REC_3"/>
    <property type="match status" value="1"/>
</dbReference>
<dbReference type="GO" id="GO:0009279">
    <property type="term" value="C:cell outer membrane"/>
    <property type="evidence" value="ECO:0007669"/>
    <property type="project" value="UniProtKB-SubCell"/>
</dbReference>
<keyword evidence="4" id="KW-0406">Ion transport</keyword>
<evidence type="ECO:0000256" key="12">
    <source>
        <dbReference type="PROSITE-ProRule" id="PRU10144"/>
    </source>
</evidence>
<feature type="chain" id="PRO_5012477372" evidence="14">
    <location>
        <begin position="33"/>
        <end position="1027"/>
    </location>
</feature>
<evidence type="ECO:0000259" key="15">
    <source>
        <dbReference type="SMART" id="SM00965"/>
    </source>
</evidence>
<dbReference type="InterPro" id="IPR011662">
    <property type="entry name" value="Secretin/TonB_short_N"/>
</dbReference>
<dbReference type="SUPFAM" id="SSF56935">
    <property type="entry name" value="Porins"/>
    <property type="match status" value="1"/>
</dbReference>
<dbReference type="STRING" id="1122206.SAMN02745753_04251"/>
<sequence length="1027" mass="114446">MKHQKQPLFKPLMLAIPLSVSVALHGISPVLAADNMAQVDSRYYSIPAGSLDSVLNQFALTADVSLSINSALTTGKRSSGLNGDYTQDAALAKILANTNLVAQQTQNGSYIVKSEQGDDGVNLPTITIEDNNARSDMSARDQKGYDDVYDKNTSTTFIGKTEVERYKGTTPSDLLQGVPGVFSGEARNSGALDLNIRGVQGPGRVPVTIDGTEQALTVWRGYNGATNRNYIDPNLIGNVQIYKGATNERDVHSGVGGAMVVKTLSPDDLIRDGETFGAEFKIEGSSNATGERVPALHTGELATDVDGYPAGSAYPYADKTLRVNLKSKSDSDNNPLNGGDYAYRVAAAKKSEHFDVLAAYAYRERGNYYSGKNNTGYYNNPSVADTRDYITSLAQYWQPGDEVTNTSSLMESWLLKTTWHIDDDQKIGFNFRQSDSTYGEIMPSRINNQSDRSAIQWPLSEVTAKAYNIEYSYKPIDNRWIDFNANLWRTDTVSDTYTSGGFPNQTLPSDTSGVLYDNAVANANSTRDGITLSNKMNLTDTLDLTLGGRFQHEKLTSDDEYDEAASAGWRMLPRAGRREEWETNFDFAWRPTDKLKLNAGMTYSAYWAFDDFLAAHPGEFSQSTTDYYNISYSTGYVRTDEEIATLVAERKAFFKTYLDSGAISQAVYDQIVAGISYDKTVIENTYNNYATWKTDADGNYDRADNPCLNGELAGKNVVSCQTNPVNNISIAEAKKHKDHGWVPHAGISYQFTDYSRAYLTYTETLRYPSMFESTMAFSASQNPYGVKPEHAHNWELAYVHDLTQWFTSAEYADIKIAYYDNLTENVIERDSNFKFNNVDEQKIRGIELSARYDNGRFFTGLGVNYTLQNEICDEDSAAMLSTNDLMRAVDNPIPRCFKYGFPNGYQLAQATPELSANLSLGGRFMDRRLEIGGRATYYKGYENSDLDWYIANSYRAGELGYVYFYNTPYSWGDTLIFDAYVRYKINEIFDVEFTGSNLSDQYYVDPATRSAVAAPGRTFKLGLTGRF</sequence>
<dbReference type="Gene3D" id="2.40.170.20">
    <property type="entry name" value="TonB-dependent receptor, beta-barrel domain"/>
    <property type="match status" value="2"/>
</dbReference>
<evidence type="ECO:0000256" key="3">
    <source>
        <dbReference type="ARBA" id="ARBA00022452"/>
    </source>
</evidence>
<dbReference type="PANTHER" id="PTHR30442:SF0">
    <property type="entry name" value="FE(3+) DICITRATE TRANSPORT PROTEIN FECA"/>
    <property type="match status" value="1"/>
</dbReference>
<protein>
    <submittedName>
        <fullName evidence="16">Hemoglobin/transferrin/lactoferrin receptor protein</fullName>
    </submittedName>
</protein>
<evidence type="ECO:0000256" key="9">
    <source>
        <dbReference type="ARBA" id="ARBA00023136"/>
    </source>
</evidence>
<evidence type="ECO:0000256" key="1">
    <source>
        <dbReference type="ARBA" id="ARBA00004571"/>
    </source>
</evidence>
<dbReference type="InterPro" id="IPR012910">
    <property type="entry name" value="Plug_dom"/>
</dbReference>
<dbReference type="InterPro" id="IPR036942">
    <property type="entry name" value="Beta-barrel_TonB_sf"/>
</dbReference>
<dbReference type="Pfam" id="PF07660">
    <property type="entry name" value="STN"/>
    <property type="match status" value="1"/>
</dbReference>
<keyword evidence="8 13" id="KW-0798">TonB box</keyword>
<evidence type="ECO:0000313" key="17">
    <source>
        <dbReference type="Proteomes" id="UP000184517"/>
    </source>
</evidence>
<evidence type="ECO:0000256" key="6">
    <source>
        <dbReference type="ARBA" id="ARBA00022729"/>
    </source>
</evidence>
<dbReference type="AlphaFoldDB" id="A0A1M5LER8"/>
<reference evidence="17" key="1">
    <citation type="submission" date="2016-11" db="EMBL/GenBank/DDBJ databases">
        <authorList>
            <person name="Varghese N."/>
            <person name="Submissions S."/>
        </authorList>
    </citation>
    <scope>NUCLEOTIDE SEQUENCE [LARGE SCALE GENOMIC DNA]</scope>
    <source>
        <strain evidence="17">DSM 16579</strain>
    </source>
</reference>
<evidence type="ECO:0000256" key="8">
    <source>
        <dbReference type="ARBA" id="ARBA00023077"/>
    </source>
</evidence>
<keyword evidence="2 11" id="KW-0813">Transport</keyword>
<dbReference type="Pfam" id="PF07715">
    <property type="entry name" value="Plug"/>
    <property type="match status" value="1"/>
</dbReference>
<comment type="subcellular location">
    <subcellularLocation>
        <location evidence="1 11">Cell outer membrane</location>
        <topology evidence="1 11">Multi-pass membrane protein</topology>
    </subcellularLocation>
</comment>
<feature type="domain" description="Secretin/TonB short N-terminal" evidence="15">
    <location>
        <begin position="64"/>
        <end position="115"/>
    </location>
</feature>